<dbReference type="PANTHER" id="PTHR34390:SF2">
    <property type="entry name" value="SUCCINATE TRANSPORTER SUBUNIT YJJP-RELATED"/>
    <property type="match status" value="1"/>
</dbReference>
<feature type="transmembrane region" description="Helical" evidence="7">
    <location>
        <begin position="239"/>
        <end position="260"/>
    </location>
</feature>
<protein>
    <recommendedName>
        <fullName evidence="12">Threonine/serine exporter-like N-terminal domain-containing protein</fullName>
    </recommendedName>
</protein>
<feature type="transmembrane region" description="Helical" evidence="7">
    <location>
        <begin position="176"/>
        <end position="195"/>
    </location>
</feature>
<evidence type="ECO:0000313" key="10">
    <source>
        <dbReference type="EMBL" id="MBK1668249.1"/>
    </source>
</evidence>
<feature type="transmembrane region" description="Helical" evidence="7">
    <location>
        <begin position="328"/>
        <end position="348"/>
    </location>
</feature>
<feature type="transmembrane region" description="Helical" evidence="7">
    <location>
        <begin position="272"/>
        <end position="292"/>
    </location>
</feature>
<accession>A0ABS1DDF6</accession>
<dbReference type="RefSeq" id="WP_242480458.1">
    <property type="nucleotide sequence ID" value="NZ_NRRL01000019.1"/>
</dbReference>
<dbReference type="InterPro" id="IPR010619">
    <property type="entry name" value="ThrE-like_N"/>
</dbReference>
<evidence type="ECO:0000256" key="1">
    <source>
        <dbReference type="ARBA" id="ARBA00004651"/>
    </source>
</evidence>
<evidence type="ECO:0008006" key="12">
    <source>
        <dbReference type="Google" id="ProtNLM"/>
    </source>
</evidence>
<feature type="transmembrane region" description="Helical" evidence="7">
    <location>
        <begin position="299"/>
        <end position="316"/>
    </location>
</feature>
<evidence type="ECO:0000256" key="7">
    <source>
        <dbReference type="SAM" id="Phobius"/>
    </source>
</evidence>
<evidence type="ECO:0000256" key="3">
    <source>
        <dbReference type="ARBA" id="ARBA00022692"/>
    </source>
</evidence>
<dbReference type="Pfam" id="PF06738">
    <property type="entry name" value="ThrE"/>
    <property type="match status" value="1"/>
</dbReference>
<keyword evidence="4 7" id="KW-1133">Transmembrane helix</keyword>
<evidence type="ECO:0000256" key="2">
    <source>
        <dbReference type="ARBA" id="ARBA00022475"/>
    </source>
</evidence>
<reference evidence="10 11" key="1">
    <citation type="journal article" date="2020" name="Microorganisms">
        <title>Osmotic Adaptation and Compatible Solute Biosynthesis of Phototrophic Bacteria as Revealed from Genome Analyses.</title>
        <authorList>
            <person name="Imhoff J.F."/>
            <person name="Rahn T."/>
            <person name="Kunzel S."/>
            <person name="Keller A."/>
            <person name="Neulinger S.C."/>
        </authorList>
    </citation>
    <scope>NUCLEOTIDE SEQUENCE [LARGE SCALE GENOMIC DNA]</scope>
    <source>
        <strain evidence="10 11">DSM 9895</strain>
    </source>
</reference>
<dbReference type="PANTHER" id="PTHR34390">
    <property type="entry name" value="UPF0442 PROTEIN YJJB-RELATED"/>
    <property type="match status" value="1"/>
</dbReference>
<name>A0ABS1DDF6_9PROT</name>
<feature type="domain" description="Threonine/Serine exporter ThrE" evidence="9">
    <location>
        <begin position="280"/>
        <end position="417"/>
    </location>
</feature>
<evidence type="ECO:0000259" key="9">
    <source>
        <dbReference type="Pfam" id="PF12821"/>
    </source>
</evidence>
<evidence type="ECO:0000256" key="5">
    <source>
        <dbReference type="ARBA" id="ARBA00023136"/>
    </source>
</evidence>
<dbReference type="Proteomes" id="UP001296873">
    <property type="component" value="Unassembled WGS sequence"/>
</dbReference>
<keyword evidence="2" id="KW-1003">Cell membrane</keyword>
<comment type="caution">
    <text evidence="10">The sequence shown here is derived from an EMBL/GenBank/DDBJ whole genome shotgun (WGS) entry which is preliminary data.</text>
</comment>
<dbReference type="Pfam" id="PF12821">
    <property type="entry name" value="ThrE_2"/>
    <property type="match status" value="1"/>
</dbReference>
<dbReference type="InterPro" id="IPR050539">
    <property type="entry name" value="ThrE_Dicarb/AminoAcid_Exp"/>
</dbReference>
<sequence length="425" mass="43450">MTDATDPTVMRHRHLEQIAMAALETGRLLMETGAKSTVVASGMRKAATGLGAEQVHTRIGYASLSLTVTHGHNTISRMVGVGHHRVDMRLNHEIRSLCTRAAQGGLTARDLAREIRALTGTVPRHHRIFAMLAAGTACAAFGRLLGADWISFAPILAGSALAQGVRMTLAARGTNTFVLIAVVALVASGLAGLGASWIGSATVGIAMTASVLLLVPGVPSMNAQTDIMEGYPTMGSARFVTVAMILIFITVGMGAARMIVGPGLDSSLVPPAWLAHQAAFGGLAAACFGVLFNFGTKTLIWAAAAGALALAARTLGLESGLPLEAASFLAAAAVAIWVEVLGIAPIRIPHAGQTLAVAGCIPMVPGGAAAQCIIGLLELSSRTPAEAQTALVASTTAGLQVVFTLGAIGAGLTMVRSVVPHRDFP</sequence>
<feature type="transmembrane region" description="Helical" evidence="7">
    <location>
        <begin position="201"/>
        <end position="218"/>
    </location>
</feature>
<proteinExistence type="inferred from homology"/>
<evidence type="ECO:0000313" key="11">
    <source>
        <dbReference type="Proteomes" id="UP001296873"/>
    </source>
</evidence>
<keyword evidence="3 7" id="KW-0812">Transmembrane</keyword>
<evidence type="ECO:0000259" key="8">
    <source>
        <dbReference type="Pfam" id="PF06738"/>
    </source>
</evidence>
<keyword evidence="11" id="KW-1185">Reference proteome</keyword>
<feature type="transmembrane region" description="Helical" evidence="7">
    <location>
        <begin position="355"/>
        <end position="377"/>
    </location>
</feature>
<gene>
    <name evidence="10" type="ORF">CKO28_09390</name>
</gene>
<feature type="domain" description="Threonine/serine exporter-like N-terminal" evidence="8">
    <location>
        <begin position="22"/>
        <end position="257"/>
    </location>
</feature>
<evidence type="ECO:0000256" key="6">
    <source>
        <dbReference type="ARBA" id="ARBA00034125"/>
    </source>
</evidence>
<keyword evidence="5 7" id="KW-0472">Membrane</keyword>
<feature type="transmembrane region" description="Helical" evidence="7">
    <location>
        <begin position="397"/>
        <end position="419"/>
    </location>
</feature>
<dbReference type="InterPro" id="IPR024528">
    <property type="entry name" value="ThrE_2"/>
</dbReference>
<comment type="similarity">
    <text evidence="6">Belongs to the ThrE exporter (TC 2.A.79) family.</text>
</comment>
<comment type="subcellular location">
    <subcellularLocation>
        <location evidence="1">Cell membrane</location>
        <topology evidence="1">Multi-pass membrane protein</topology>
    </subcellularLocation>
</comment>
<organism evidence="10 11">
    <name type="scientific">Rhodovibrio sodomensis</name>
    <dbReference type="NCBI Taxonomy" id="1088"/>
    <lineage>
        <taxon>Bacteria</taxon>
        <taxon>Pseudomonadati</taxon>
        <taxon>Pseudomonadota</taxon>
        <taxon>Alphaproteobacteria</taxon>
        <taxon>Rhodospirillales</taxon>
        <taxon>Rhodovibrionaceae</taxon>
        <taxon>Rhodovibrio</taxon>
    </lineage>
</organism>
<dbReference type="EMBL" id="NRRL01000019">
    <property type="protein sequence ID" value="MBK1668249.1"/>
    <property type="molecule type" value="Genomic_DNA"/>
</dbReference>
<evidence type="ECO:0000256" key="4">
    <source>
        <dbReference type="ARBA" id="ARBA00022989"/>
    </source>
</evidence>